<keyword evidence="2" id="KW-0812">Transmembrane</keyword>
<reference evidence="5" key="1">
    <citation type="submission" date="2022-05" db="EMBL/GenBank/DDBJ databases">
        <title>The Musa troglodytarum L. genome provides insights into the mechanism of non-climacteric behaviour and enrichment of carotenoids.</title>
        <authorList>
            <person name="Wang J."/>
        </authorList>
    </citation>
    <scope>NUCLEOTIDE SEQUENCE</scope>
    <source>
        <tissue evidence="5">Leaf</tissue>
    </source>
</reference>
<dbReference type="EMBL" id="CP097509">
    <property type="protein sequence ID" value="URE15474.1"/>
    <property type="molecule type" value="Genomic_DNA"/>
</dbReference>
<dbReference type="GO" id="GO:0080120">
    <property type="term" value="P:CAAX-box protein maturation"/>
    <property type="evidence" value="ECO:0007669"/>
    <property type="project" value="UniProtKB-ARBA"/>
</dbReference>
<evidence type="ECO:0000259" key="3">
    <source>
        <dbReference type="Pfam" id="PF02517"/>
    </source>
</evidence>
<dbReference type="PANTHER" id="PTHR31215">
    <property type="entry name" value="OS05G0510400 PROTEIN-RELATED"/>
    <property type="match status" value="1"/>
</dbReference>
<organism evidence="5 6">
    <name type="scientific">Musa troglodytarum</name>
    <name type="common">fe'i banana</name>
    <dbReference type="NCBI Taxonomy" id="320322"/>
    <lineage>
        <taxon>Eukaryota</taxon>
        <taxon>Viridiplantae</taxon>
        <taxon>Streptophyta</taxon>
        <taxon>Embryophyta</taxon>
        <taxon>Tracheophyta</taxon>
        <taxon>Spermatophyta</taxon>
        <taxon>Magnoliopsida</taxon>
        <taxon>Liliopsida</taxon>
        <taxon>Zingiberales</taxon>
        <taxon>Musaceae</taxon>
        <taxon>Musa</taxon>
    </lineage>
</organism>
<keyword evidence="6" id="KW-1185">Reference proteome</keyword>
<evidence type="ECO:0000313" key="6">
    <source>
        <dbReference type="Proteomes" id="UP001055439"/>
    </source>
</evidence>
<evidence type="ECO:0000256" key="1">
    <source>
        <dbReference type="SAM" id="MobiDB-lite"/>
    </source>
</evidence>
<evidence type="ECO:0000259" key="4">
    <source>
        <dbReference type="Pfam" id="PF12937"/>
    </source>
</evidence>
<keyword evidence="2" id="KW-1133">Transmembrane helix</keyword>
<feature type="region of interest" description="Disordered" evidence="1">
    <location>
        <begin position="44"/>
        <end position="72"/>
    </location>
</feature>
<accession>A0A9E7GP00</accession>
<name>A0A9E7GP00_9LILI</name>
<evidence type="ECO:0000256" key="2">
    <source>
        <dbReference type="SAM" id="Phobius"/>
    </source>
</evidence>
<dbReference type="AlphaFoldDB" id="A0A9E7GP00"/>
<keyword evidence="2" id="KW-0472">Membrane</keyword>
<dbReference type="InterPro" id="IPR001810">
    <property type="entry name" value="F-box_dom"/>
</dbReference>
<dbReference type="Proteomes" id="UP001055439">
    <property type="component" value="Chromosome 7"/>
</dbReference>
<protein>
    <submittedName>
        <fullName evidence="5">F-box protein</fullName>
    </submittedName>
</protein>
<feature type="region of interest" description="Disordered" evidence="1">
    <location>
        <begin position="497"/>
        <end position="516"/>
    </location>
</feature>
<evidence type="ECO:0000313" key="5">
    <source>
        <dbReference type="EMBL" id="URE15474.1"/>
    </source>
</evidence>
<feature type="domain" description="F-box" evidence="4">
    <location>
        <begin position="381"/>
        <end position="416"/>
    </location>
</feature>
<gene>
    <name evidence="5" type="ORF">MUK42_10625</name>
</gene>
<dbReference type="OrthoDB" id="361580at2759"/>
<dbReference type="Pfam" id="PF12937">
    <property type="entry name" value="F-box-like"/>
    <property type="match status" value="1"/>
</dbReference>
<dbReference type="InterPro" id="IPR003675">
    <property type="entry name" value="Rce1/LyrA-like_dom"/>
</dbReference>
<dbReference type="Pfam" id="PF02517">
    <property type="entry name" value="Rce1-like"/>
    <property type="match status" value="1"/>
</dbReference>
<sequence>MASSSRPLARAHRRIRGFAFGEGSRVLDSSSSELRPLPMSSACRSLALPPLTPLPSPSRARSSSRTAFSPPSTSLCFRGVGSLSSRRVPKKRWKLGDVSCFMHEEEEGTSSSERGFGFMEIKGGEESDEIKLDETSKENRGWISRIQKASHRIFIFNGNSWTVPWTVETIVQVMLLWIASFWFVGSWIIPFLAHAAGFSKESLTHRGQALYSLLTDVAEGLAGIAILHRCLARFRPLPSGWFQFSLKGCWHFDVALGCLLFPLVNFLSQININLVPVLPAPPVGVSSVEQSILARDPVAMALYAVVVSVCAPIWEEIVFRGFLLPSLTRVSIVAASQLCFSTPLVEFSDPMSAGGLAAADLDGLPPRRWDPAAAEEGIDHFDRLPDSVLLVVFNRVGDIKALGRCCIVSRRFHALIRLVDDIVVRVDCVVSDESSMFPDTEADSAAAGSDKPRGVFSHLARVVLGGLVKPLHALGQLFSSSSSSLATADAVSVAARKSASPSSSSSTPSSDVSHHSPAEVLKHFKEIRRLRIELPDSELGVDGGILLKWRADFGSTLESCVILGASSVALSSSISPNSSNVCGGDDRRSIPESFYNDGSLKRRVVWTISSLIAASARHYLLHPIVADHETLESLDLIDADGQGVLTMDRRQLQELKMKPWMASRSSQRTLLPALSMRLWYADHLELPNGMVLRGATLLAIRPSEEQMSEAGFSGSIGSSDNCWVSDAFEEPYKSATRILMKRRTYCLEMNSF</sequence>
<dbReference type="SUPFAM" id="SSF81383">
    <property type="entry name" value="F-box domain"/>
    <property type="match status" value="1"/>
</dbReference>
<dbReference type="InterPro" id="IPR044809">
    <property type="entry name" value="AUF1-like"/>
</dbReference>
<dbReference type="InterPro" id="IPR036047">
    <property type="entry name" value="F-box-like_dom_sf"/>
</dbReference>
<feature type="transmembrane region" description="Helical" evidence="2">
    <location>
        <begin position="175"/>
        <end position="197"/>
    </location>
</feature>
<feature type="domain" description="CAAX prenyl protease 2/Lysostaphin resistance protein A-like" evidence="3">
    <location>
        <begin position="300"/>
        <end position="340"/>
    </location>
</feature>
<dbReference type="GO" id="GO:0004175">
    <property type="term" value="F:endopeptidase activity"/>
    <property type="evidence" value="ECO:0007669"/>
    <property type="project" value="UniProtKB-ARBA"/>
</dbReference>
<feature type="compositionally biased region" description="Low complexity" evidence="1">
    <location>
        <begin position="497"/>
        <end position="511"/>
    </location>
</feature>
<feature type="compositionally biased region" description="Low complexity" evidence="1">
    <location>
        <begin position="57"/>
        <end position="72"/>
    </location>
</feature>
<proteinExistence type="predicted"/>